<dbReference type="InterPro" id="IPR052716">
    <property type="entry name" value="MOSC_domain"/>
</dbReference>
<dbReference type="Gene3D" id="2.40.33.20">
    <property type="entry name" value="PK beta-barrel domain-like"/>
    <property type="match status" value="1"/>
</dbReference>
<comment type="caution">
    <text evidence="2">The sequence shown here is derived from an EMBL/GenBank/DDBJ whole genome shotgun (WGS) entry which is preliminary data.</text>
</comment>
<evidence type="ECO:0000313" key="2">
    <source>
        <dbReference type="EMBL" id="GLS24972.1"/>
    </source>
</evidence>
<dbReference type="InterPro" id="IPR005302">
    <property type="entry name" value="MoCF_Sase_C"/>
</dbReference>
<dbReference type="RefSeq" id="WP_232592212.1">
    <property type="nucleotide sequence ID" value="NZ_BSPD01000020.1"/>
</dbReference>
<dbReference type="PANTHER" id="PTHR36930">
    <property type="entry name" value="METAL-SULFUR CLUSTER BIOSYNTHESIS PROTEINS YUAD-RELATED"/>
    <property type="match status" value="1"/>
</dbReference>
<reference evidence="2 3" key="1">
    <citation type="journal article" date="2014" name="Int. J. Syst. Evol. Microbiol.">
        <title>Complete genome sequence of Corynebacterium casei LMG S-19264T (=DSM 44701T), isolated from a smear-ripened cheese.</title>
        <authorList>
            <consortium name="US DOE Joint Genome Institute (JGI-PGF)"/>
            <person name="Walter F."/>
            <person name="Albersmeier A."/>
            <person name="Kalinowski J."/>
            <person name="Ruckert C."/>
        </authorList>
    </citation>
    <scope>NUCLEOTIDE SEQUENCE [LARGE SCALE GENOMIC DNA]</scope>
    <source>
        <strain evidence="2 3">NBRC 110095</strain>
    </source>
</reference>
<proteinExistence type="predicted"/>
<dbReference type="GO" id="GO:0030170">
    <property type="term" value="F:pyridoxal phosphate binding"/>
    <property type="evidence" value="ECO:0007669"/>
    <property type="project" value="InterPro"/>
</dbReference>
<name>A0AA37T962_9GAMM</name>
<dbReference type="Proteomes" id="UP001156870">
    <property type="component" value="Unassembled WGS sequence"/>
</dbReference>
<dbReference type="SUPFAM" id="SSF50800">
    <property type="entry name" value="PK beta-barrel domain-like"/>
    <property type="match status" value="1"/>
</dbReference>
<organism evidence="2 3">
    <name type="scientific">Marinibactrum halimedae</name>
    <dbReference type="NCBI Taxonomy" id="1444977"/>
    <lineage>
        <taxon>Bacteria</taxon>
        <taxon>Pseudomonadati</taxon>
        <taxon>Pseudomonadota</taxon>
        <taxon>Gammaproteobacteria</taxon>
        <taxon>Cellvibrionales</taxon>
        <taxon>Cellvibrionaceae</taxon>
        <taxon>Marinibactrum</taxon>
    </lineage>
</organism>
<sequence>MLDALKKVFNTSAITLKGIATREEHLGPMQTHEAIHIRVETGVGNDLRGKPGKRQVTVLSEESWQAACDTIEQTPSTLPWTTRRANLLVSGITFGPEDVGSRLILGKAVLEITRETDPCHFMEKAQPGLKHALKPEWRGGVCCRVLQGGEVSLGDSIKIER</sequence>
<accession>A0AA37T962</accession>
<dbReference type="GO" id="GO:0030151">
    <property type="term" value="F:molybdenum ion binding"/>
    <property type="evidence" value="ECO:0007669"/>
    <property type="project" value="InterPro"/>
</dbReference>
<dbReference type="PROSITE" id="PS51340">
    <property type="entry name" value="MOSC"/>
    <property type="match status" value="1"/>
</dbReference>
<dbReference type="InterPro" id="IPR011037">
    <property type="entry name" value="Pyrv_Knase-like_insert_dom_sf"/>
</dbReference>
<keyword evidence="3" id="KW-1185">Reference proteome</keyword>
<dbReference type="PANTHER" id="PTHR36930:SF1">
    <property type="entry name" value="MOSC DOMAIN-CONTAINING PROTEIN"/>
    <property type="match status" value="1"/>
</dbReference>
<dbReference type="AlphaFoldDB" id="A0AA37T962"/>
<dbReference type="Pfam" id="PF03473">
    <property type="entry name" value="MOSC"/>
    <property type="match status" value="1"/>
</dbReference>
<evidence type="ECO:0000313" key="3">
    <source>
        <dbReference type="Proteomes" id="UP001156870"/>
    </source>
</evidence>
<feature type="domain" description="MOSC" evidence="1">
    <location>
        <begin position="29"/>
        <end position="160"/>
    </location>
</feature>
<gene>
    <name evidence="2" type="ORF">GCM10007877_06860</name>
</gene>
<dbReference type="EMBL" id="BSPD01000020">
    <property type="protein sequence ID" value="GLS24972.1"/>
    <property type="molecule type" value="Genomic_DNA"/>
</dbReference>
<dbReference type="GO" id="GO:0003824">
    <property type="term" value="F:catalytic activity"/>
    <property type="evidence" value="ECO:0007669"/>
    <property type="project" value="InterPro"/>
</dbReference>
<evidence type="ECO:0000259" key="1">
    <source>
        <dbReference type="PROSITE" id="PS51340"/>
    </source>
</evidence>
<protein>
    <submittedName>
        <fullName evidence="2">Molybdenum cofactor biosynthesis protein</fullName>
    </submittedName>
</protein>